<evidence type="ECO:0000313" key="1">
    <source>
        <dbReference type="EMBL" id="AMD93805.1"/>
    </source>
</evidence>
<name>A0A0X8JRY4_9BACT</name>
<protein>
    <submittedName>
        <fullName evidence="1">Uncharacterized protein</fullName>
    </submittedName>
</protein>
<dbReference type="Proteomes" id="UP000063964">
    <property type="component" value="Chromosome"/>
</dbReference>
<organism evidence="1 2">
    <name type="scientific">Desulfomicrobium orale DSM 12838</name>
    <dbReference type="NCBI Taxonomy" id="888061"/>
    <lineage>
        <taxon>Bacteria</taxon>
        <taxon>Pseudomonadati</taxon>
        <taxon>Thermodesulfobacteriota</taxon>
        <taxon>Desulfovibrionia</taxon>
        <taxon>Desulfovibrionales</taxon>
        <taxon>Desulfomicrobiaceae</taxon>
        <taxon>Desulfomicrobium</taxon>
    </lineage>
</organism>
<dbReference type="OrthoDB" id="5471833at2"/>
<proteinExistence type="predicted"/>
<reference evidence="2" key="1">
    <citation type="submission" date="2016-02" db="EMBL/GenBank/DDBJ databases">
        <authorList>
            <person name="Holder M.E."/>
            <person name="Ajami N.J."/>
            <person name="Petrosino J.F."/>
        </authorList>
    </citation>
    <scope>NUCLEOTIDE SEQUENCE [LARGE SCALE GENOMIC DNA]</scope>
    <source>
        <strain evidence="2">DSM 12838</strain>
    </source>
</reference>
<keyword evidence="2" id="KW-1185">Reference proteome</keyword>
<dbReference type="AlphaFoldDB" id="A0A0X8JRY4"/>
<dbReference type="STRING" id="888061.AXF15_12300"/>
<dbReference type="Pfam" id="PF05258">
    <property type="entry name" value="DciA"/>
    <property type="match status" value="1"/>
</dbReference>
<dbReference type="PANTHER" id="PTHR36456:SF1">
    <property type="entry name" value="UPF0232 PROTEIN SCO3875"/>
    <property type="match status" value="1"/>
</dbReference>
<dbReference type="RefSeq" id="WP_066608050.1">
    <property type="nucleotide sequence ID" value="NZ_CP014230.1"/>
</dbReference>
<accession>A0A0X8JRY4</accession>
<dbReference type="KEGG" id="doa:AXF15_12300"/>
<sequence length="157" mass="17499">MNTRTRKIHSASEALDKFLDSPEALLELAIARLWRHWPEVLGPDMSQFVRPLGHRKTTMLLGAANSLVMQELSYFGPQILEKANSFLGNTYFQKVQMELMGGRPALDAPLLSPAPRRIAPPAPAPLGNLLPCMDPASPVSACYRAYVKHFNPEMMEK</sequence>
<dbReference type="InterPro" id="IPR007922">
    <property type="entry name" value="DciA-like"/>
</dbReference>
<evidence type="ECO:0000313" key="2">
    <source>
        <dbReference type="Proteomes" id="UP000063964"/>
    </source>
</evidence>
<dbReference type="EMBL" id="CP014230">
    <property type="protein sequence ID" value="AMD93805.1"/>
    <property type="molecule type" value="Genomic_DNA"/>
</dbReference>
<dbReference type="PANTHER" id="PTHR36456">
    <property type="entry name" value="UPF0232 PROTEIN SCO3875"/>
    <property type="match status" value="1"/>
</dbReference>
<gene>
    <name evidence="1" type="ORF">AXF15_12300</name>
</gene>